<reference evidence="2" key="2">
    <citation type="submission" date="2016-06" db="UniProtKB">
        <authorList>
            <consortium name="WormBaseParasite"/>
        </authorList>
    </citation>
    <scope>IDENTIFICATION</scope>
</reference>
<dbReference type="Pfam" id="PF05631">
    <property type="entry name" value="MFS_5"/>
    <property type="match status" value="1"/>
</dbReference>
<dbReference type="WBParaSite" id="GPLIN_001571000">
    <property type="protein sequence ID" value="GPLIN_001571000"/>
    <property type="gene ID" value="GPLIN_001571000"/>
</dbReference>
<keyword evidence="1" id="KW-1185">Reference proteome</keyword>
<dbReference type="Proteomes" id="UP000050741">
    <property type="component" value="Unassembled WGS sequence"/>
</dbReference>
<sequence length="51" mass="5960">MALVMAFTWCENYGDERAHLPQSFLDAVDTIRKDRRILFLGLVQSLFEGWV</sequence>
<dbReference type="InterPro" id="IPR008509">
    <property type="entry name" value="MOT2/MFSD5"/>
</dbReference>
<reference evidence="1" key="1">
    <citation type="submission" date="2014-05" db="EMBL/GenBank/DDBJ databases">
        <title>The genome and life-stage specific transcriptomes of Globodera pallida elucidate key aspects of plant parasitism by a cyst nematode.</title>
        <authorList>
            <person name="Cotton J.A."/>
            <person name="Lilley C.J."/>
            <person name="Jones L.M."/>
            <person name="Kikuchi T."/>
            <person name="Reid A.J."/>
            <person name="Thorpe P."/>
            <person name="Tsai I.J."/>
            <person name="Beasley H."/>
            <person name="Blok V."/>
            <person name="Cock P.J.A."/>
            <person name="Van den Akker S.E."/>
            <person name="Holroyd N."/>
            <person name="Hunt M."/>
            <person name="Mantelin S."/>
            <person name="Naghra H."/>
            <person name="Pain A."/>
            <person name="Palomares-Rius J.E."/>
            <person name="Zarowiecki M."/>
            <person name="Berriman M."/>
            <person name="Jones J.T."/>
            <person name="Urwin P.E."/>
        </authorList>
    </citation>
    <scope>NUCLEOTIDE SEQUENCE [LARGE SCALE GENOMIC DNA]</scope>
    <source>
        <strain evidence="1">Lindley</strain>
    </source>
</reference>
<organism evidence="1 2">
    <name type="scientific">Globodera pallida</name>
    <name type="common">Potato cyst nematode worm</name>
    <name type="synonym">Heterodera pallida</name>
    <dbReference type="NCBI Taxonomy" id="36090"/>
    <lineage>
        <taxon>Eukaryota</taxon>
        <taxon>Metazoa</taxon>
        <taxon>Ecdysozoa</taxon>
        <taxon>Nematoda</taxon>
        <taxon>Chromadorea</taxon>
        <taxon>Rhabditida</taxon>
        <taxon>Tylenchina</taxon>
        <taxon>Tylenchomorpha</taxon>
        <taxon>Tylenchoidea</taxon>
        <taxon>Heteroderidae</taxon>
        <taxon>Heteroderinae</taxon>
        <taxon>Globodera</taxon>
    </lineage>
</organism>
<evidence type="ECO:0000313" key="1">
    <source>
        <dbReference type="Proteomes" id="UP000050741"/>
    </source>
</evidence>
<evidence type="ECO:0000313" key="2">
    <source>
        <dbReference type="WBParaSite" id="GPLIN_001571000"/>
    </source>
</evidence>
<proteinExistence type="predicted"/>
<protein>
    <submittedName>
        <fullName evidence="2">Transposase</fullName>
    </submittedName>
</protein>
<name>A0A183CS52_GLOPA</name>
<dbReference type="GO" id="GO:0015098">
    <property type="term" value="F:molybdate ion transmembrane transporter activity"/>
    <property type="evidence" value="ECO:0007669"/>
    <property type="project" value="InterPro"/>
</dbReference>
<accession>A0A183CS52</accession>
<dbReference type="GO" id="GO:0016020">
    <property type="term" value="C:membrane"/>
    <property type="evidence" value="ECO:0007669"/>
    <property type="project" value="InterPro"/>
</dbReference>
<dbReference type="AlphaFoldDB" id="A0A183CS52"/>